<dbReference type="AlphaFoldDB" id="A0A918SAQ4"/>
<protein>
    <recommendedName>
        <fullName evidence="1">DNA polymerase Y-family little finger domain-containing protein</fullName>
    </recommendedName>
</protein>
<evidence type="ECO:0000313" key="2">
    <source>
        <dbReference type="EMBL" id="GHA31398.1"/>
    </source>
</evidence>
<sequence>MKIQYSDFQNYTIQAKVSYTSADHLNIPMIMRLFKQLYNRRLLIRLIGIKFHGLVRGDYQINLFDDSEATGVNNILLYKKMSSKPEILILKKHNVFLCIPIYAIYLL</sequence>
<dbReference type="Pfam" id="PF11799">
    <property type="entry name" value="IMS_C"/>
    <property type="match status" value="1"/>
</dbReference>
<organism evidence="2 3">
    <name type="scientific">Salinimicrobium marinum</name>
    <dbReference type="NCBI Taxonomy" id="680283"/>
    <lineage>
        <taxon>Bacteria</taxon>
        <taxon>Pseudomonadati</taxon>
        <taxon>Bacteroidota</taxon>
        <taxon>Flavobacteriia</taxon>
        <taxon>Flavobacteriales</taxon>
        <taxon>Flavobacteriaceae</taxon>
        <taxon>Salinimicrobium</taxon>
    </lineage>
</organism>
<proteinExistence type="predicted"/>
<comment type="caution">
    <text evidence="2">The sequence shown here is derived from an EMBL/GenBank/DDBJ whole genome shotgun (WGS) entry which is preliminary data.</text>
</comment>
<evidence type="ECO:0000259" key="1">
    <source>
        <dbReference type="Pfam" id="PF11799"/>
    </source>
</evidence>
<dbReference type="InterPro" id="IPR017961">
    <property type="entry name" value="DNA_pol_Y-fam_little_finger"/>
</dbReference>
<dbReference type="RefSeq" id="WP_229793666.1">
    <property type="nucleotide sequence ID" value="NZ_BMXB01000002.1"/>
</dbReference>
<dbReference type="GO" id="GO:0003684">
    <property type="term" value="F:damaged DNA binding"/>
    <property type="evidence" value="ECO:0007669"/>
    <property type="project" value="InterPro"/>
</dbReference>
<keyword evidence="3" id="KW-1185">Reference proteome</keyword>
<dbReference type="Proteomes" id="UP000610456">
    <property type="component" value="Unassembled WGS sequence"/>
</dbReference>
<dbReference type="GO" id="GO:0006281">
    <property type="term" value="P:DNA repair"/>
    <property type="evidence" value="ECO:0007669"/>
    <property type="project" value="InterPro"/>
</dbReference>
<evidence type="ECO:0000313" key="3">
    <source>
        <dbReference type="Proteomes" id="UP000610456"/>
    </source>
</evidence>
<gene>
    <name evidence="2" type="ORF">GCM10007103_11270</name>
</gene>
<dbReference type="SUPFAM" id="SSF100879">
    <property type="entry name" value="Lesion bypass DNA polymerase (Y-family), little finger domain"/>
    <property type="match status" value="1"/>
</dbReference>
<reference evidence="2" key="2">
    <citation type="submission" date="2020-09" db="EMBL/GenBank/DDBJ databases">
        <authorList>
            <person name="Sun Q."/>
            <person name="Kim S."/>
        </authorList>
    </citation>
    <scope>NUCLEOTIDE SEQUENCE</scope>
    <source>
        <strain evidence="2">KCTC 12719</strain>
    </source>
</reference>
<dbReference type="EMBL" id="BMXB01000002">
    <property type="protein sequence ID" value="GHA31398.1"/>
    <property type="molecule type" value="Genomic_DNA"/>
</dbReference>
<dbReference type="InterPro" id="IPR036775">
    <property type="entry name" value="DNA_pol_Y-fam_lit_finger_sf"/>
</dbReference>
<name>A0A918SAQ4_9FLAO</name>
<accession>A0A918SAQ4</accession>
<feature type="domain" description="DNA polymerase Y-family little finger" evidence="1">
    <location>
        <begin position="1"/>
        <end position="63"/>
    </location>
</feature>
<reference evidence="2" key="1">
    <citation type="journal article" date="2014" name="Int. J. Syst. Evol. Microbiol.">
        <title>Complete genome sequence of Corynebacterium casei LMG S-19264T (=DSM 44701T), isolated from a smear-ripened cheese.</title>
        <authorList>
            <consortium name="US DOE Joint Genome Institute (JGI-PGF)"/>
            <person name="Walter F."/>
            <person name="Albersmeier A."/>
            <person name="Kalinowski J."/>
            <person name="Ruckert C."/>
        </authorList>
    </citation>
    <scope>NUCLEOTIDE SEQUENCE</scope>
    <source>
        <strain evidence="2">KCTC 12719</strain>
    </source>
</reference>
<dbReference type="Gene3D" id="3.30.1490.100">
    <property type="entry name" value="DNA polymerase, Y-family, little finger domain"/>
    <property type="match status" value="1"/>
</dbReference>